<evidence type="ECO:0000256" key="5">
    <source>
        <dbReference type="ARBA" id="ARBA00022741"/>
    </source>
</evidence>
<dbReference type="GO" id="GO:0046872">
    <property type="term" value="F:metal ion binding"/>
    <property type="evidence" value="ECO:0007669"/>
    <property type="project" value="UniProtKB-KW"/>
</dbReference>
<feature type="binding site" evidence="10">
    <location>
        <begin position="199"/>
        <end position="207"/>
    </location>
    <ligand>
        <name>GTP</name>
        <dbReference type="ChEBI" id="CHEBI:37565"/>
    </ligand>
</feature>
<keyword evidence="7 10" id="KW-0862">Zinc</keyword>
<dbReference type="GO" id="GO:0003924">
    <property type="term" value="F:GTPase activity"/>
    <property type="evidence" value="ECO:0007669"/>
    <property type="project" value="UniProtKB-UniRule"/>
</dbReference>
<evidence type="ECO:0000259" key="13">
    <source>
        <dbReference type="PROSITE" id="PS51721"/>
    </source>
</evidence>
<dbReference type="Proteomes" id="UP000727993">
    <property type="component" value="Unassembled WGS sequence"/>
</dbReference>
<evidence type="ECO:0000256" key="7">
    <source>
        <dbReference type="ARBA" id="ARBA00022833"/>
    </source>
</evidence>
<dbReference type="CDD" id="cd01854">
    <property type="entry name" value="YjeQ_EngC"/>
    <property type="match status" value="1"/>
</dbReference>
<dbReference type="PROSITE" id="PS50936">
    <property type="entry name" value="ENGC_GTPASE"/>
    <property type="match status" value="1"/>
</dbReference>
<feature type="domain" description="EngC GTPase" evidence="12">
    <location>
        <begin position="106"/>
        <end position="255"/>
    </location>
</feature>
<sequence>MQQRELGWDDAWESTWAAAATDHLIPARITRIDKGGLSVDGAGVSFGRQLIVANKEARDAVVGDWCGLNPDAARIEVRLPRRSVLERRSPGADRDDLALSAKAVAANLDHLLVLQPLDTGVNPARLVRELVIAWESGARPAVVLTKSDQVDATQLAAARSAATVAAPGVDVVAVSNLTGSGLDELRPLLAPGVTVALLGASGAGKSSLVNALAGRRVALTGNVRESDLRGRHTTVTGQLLALSGGGLLIDTPGIRGVGLWQAWDGLALAFPEVTSAARSCRFEDCAHQGEDGCAAETAVSTERLEQYRSLADELTRLDEQLEVRSRDRQRETNQRARRKAQRRRPKG</sequence>
<keyword evidence="1 10" id="KW-0963">Cytoplasm</keyword>
<dbReference type="GO" id="GO:0005525">
    <property type="term" value="F:GTP binding"/>
    <property type="evidence" value="ECO:0007669"/>
    <property type="project" value="UniProtKB-UniRule"/>
</dbReference>
<proteinExistence type="inferred from homology"/>
<keyword evidence="9 10" id="KW-0342">GTP-binding</keyword>
<dbReference type="PANTHER" id="PTHR32120">
    <property type="entry name" value="SMALL RIBOSOMAL SUBUNIT BIOGENESIS GTPASE RSGA"/>
    <property type="match status" value="1"/>
</dbReference>
<comment type="caution">
    <text evidence="14">The sequence shown here is derived from an EMBL/GenBank/DDBJ whole genome shotgun (WGS) entry which is preliminary data.</text>
</comment>
<dbReference type="Gene3D" id="1.10.40.50">
    <property type="entry name" value="Probable gtpase engc, domain 3"/>
    <property type="match status" value="1"/>
</dbReference>
<dbReference type="NCBIfam" id="TIGR00157">
    <property type="entry name" value="ribosome small subunit-dependent GTPase A"/>
    <property type="match status" value="1"/>
</dbReference>
<dbReference type="EMBL" id="JADJZA010000001">
    <property type="protein sequence ID" value="MBK9296275.1"/>
    <property type="molecule type" value="Genomic_DNA"/>
</dbReference>
<evidence type="ECO:0000256" key="10">
    <source>
        <dbReference type="HAMAP-Rule" id="MF_01820"/>
    </source>
</evidence>
<feature type="region of interest" description="Disordered" evidence="11">
    <location>
        <begin position="321"/>
        <end position="347"/>
    </location>
</feature>
<dbReference type="InterPro" id="IPR004881">
    <property type="entry name" value="Ribosome_biogen_GTPase_RsgA"/>
</dbReference>
<dbReference type="GO" id="GO:0042274">
    <property type="term" value="P:ribosomal small subunit biogenesis"/>
    <property type="evidence" value="ECO:0007669"/>
    <property type="project" value="UniProtKB-UniRule"/>
</dbReference>
<dbReference type="Gene3D" id="3.40.50.300">
    <property type="entry name" value="P-loop containing nucleotide triphosphate hydrolases"/>
    <property type="match status" value="1"/>
</dbReference>
<dbReference type="InterPro" id="IPR010914">
    <property type="entry name" value="RsgA_GTPase_dom"/>
</dbReference>
<dbReference type="InterPro" id="IPR030378">
    <property type="entry name" value="G_CP_dom"/>
</dbReference>
<comment type="subcellular location">
    <subcellularLocation>
        <location evidence="10">Cytoplasm</location>
    </subcellularLocation>
</comment>
<evidence type="ECO:0000256" key="6">
    <source>
        <dbReference type="ARBA" id="ARBA00022801"/>
    </source>
</evidence>
<keyword evidence="8 10" id="KW-0694">RNA-binding</keyword>
<feature type="binding site" evidence="10">
    <location>
        <begin position="145"/>
        <end position="148"/>
    </location>
    <ligand>
        <name>GTP</name>
        <dbReference type="ChEBI" id="CHEBI:37565"/>
    </ligand>
</feature>
<evidence type="ECO:0000256" key="9">
    <source>
        <dbReference type="ARBA" id="ARBA00023134"/>
    </source>
</evidence>
<comment type="subunit">
    <text evidence="10">Monomer. Associates with 30S ribosomal subunit, binds 16S rRNA.</text>
</comment>
<dbReference type="PANTHER" id="PTHR32120:SF10">
    <property type="entry name" value="SMALL RIBOSOMAL SUBUNIT BIOGENESIS GTPASE RSGA"/>
    <property type="match status" value="1"/>
</dbReference>
<name>A0A936NA91_9ACTN</name>
<evidence type="ECO:0000256" key="1">
    <source>
        <dbReference type="ARBA" id="ARBA00022490"/>
    </source>
</evidence>
<feature type="compositionally biased region" description="Basic and acidic residues" evidence="11">
    <location>
        <begin position="321"/>
        <end position="334"/>
    </location>
</feature>
<evidence type="ECO:0000256" key="2">
    <source>
        <dbReference type="ARBA" id="ARBA00022517"/>
    </source>
</evidence>
<dbReference type="HAMAP" id="MF_01820">
    <property type="entry name" value="GTPase_RsgA"/>
    <property type="match status" value="1"/>
</dbReference>
<organism evidence="14 15">
    <name type="scientific">Candidatus Neomicrothrix subdominans</name>
    <dbReference type="NCBI Taxonomy" id="2954438"/>
    <lineage>
        <taxon>Bacteria</taxon>
        <taxon>Bacillati</taxon>
        <taxon>Actinomycetota</taxon>
        <taxon>Acidimicrobiia</taxon>
        <taxon>Acidimicrobiales</taxon>
        <taxon>Microthrixaceae</taxon>
        <taxon>Candidatus Neomicrothrix</taxon>
    </lineage>
</organism>
<dbReference type="InterPro" id="IPR027417">
    <property type="entry name" value="P-loop_NTPase"/>
</dbReference>
<feature type="domain" description="CP-type G" evidence="13">
    <location>
        <begin position="95"/>
        <end position="257"/>
    </location>
</feature>
<dbReference type="SUPFAM" id="SSF52540">
    <property type="entry name" value="P-loop containing nucleoside triphosphate hydrolases"/>
    <property type="match status" value="1"/>
</dbReference>
<keyword evidence="2 10" id="KW-0690">Ribosome biogenesis</keyword>
<reference evidence="14 15" key="1">
    <citation type="submission" date="2020-10" db="EMBL/GenBank/DDBJ databases">
        <title>Connecting structure to function with the recovery of over 1000 high-quality activated sludge metagenome-assembled genomes encoding full-length rRNA genes using long-read sequencing.</title>
        <authorList>
            <person name="Singleton C.M."/>
            <person name="Petriglieri F."/>
            <person name="Kristensen J.M."/>
            <person name="Kirkegaard R.H."/>
            <person name="Michaelsen T.Y."/>
            <person name="Andersen M.H."/>
            <person name="Karst S.M."/>
            <person name="Dueholm M.S."/>
            <person name="Nielsen P.H."/>
            <person name="Albertsen M."/>
        </authorList>
    </citation>
    <scope>NUCLEOTIDE SEQUENCE [LARGE SCALE GENOMIC DNA]</scope>
    <source>
        <strain evidence="14">Lyne_18-Q3-R50-59_MAXAC.006</strain>
    </source>
</reference>
<dbReference type="GO" id="GO:0019843">
    <property type="term" value="F:rRNA binding"/>
    <property type="evidence" value="ECO:0007669"/>
    <property type="project" value="UniProtKB-KW"/>
</dbReference>
<evidence type="ECO:0000313" key="14">
    <source>
        <dbReference type="EMBL" id="MBK9296275.1"/>
    </source>
</evidence>
<dbReference type="Pfam" id="PF03193">
    <property type="entry name" value="RsgA_GTPase"/>
    <property type="match status" value="1"/>
</dbReference>
<feature type="compositionally biased region" description="Basic residues" evidence="11">
    <location>
        <begin position="335"/>
        <end position="347"/>
    </location>
</feature>
<keyword evidence="4 10" id="KW-0699">rRNA-binding</keyword>
<keyword evidence="6 10" id="KW-0378">Hydrolase</keyword>
<evidence type="ECO:0000259" key="12">
    <source>
        <dbReference type="PROSITE" id="PS50936"/>
    </source>
</evidence>
<dbReference type="EC" id="3.6.1.-" evidence="10"/>
<comment type="similarity">
    <text evidence="10">Belongs to the TRAFAC class YlqF/YawG GTPase family. RsgA subfamily.</text>
</comment>
<evidence type="ECO:0000256" key="11">
    <source>
        <dbReference type="SAM" id="MobiDB-lite"/>
    </source>
</evidence>
<accession>A0A936NA91</accession>
<evidence type="ECO:0000256" key="3">
    <source>
        <dbReference type="ARBA" id="ARBA00022723"/>
    </source>
</evidence>
<comment type="function">
    <text evidence="10">One of several proteins that assist in the late maturation steps of the functional core of the 30S ribosomal subunit. Helps release RbfA from mature subunits. May play a role in the assembly of ribosomal proteins into the subunit. Circularly permuted GTPase that catalyzes slow GTP hydrolysis, GTPase activity is stimulated by the 30S ribosomal subunit.</text>
</comment>
<evidence type="ECO:0000313" key="15">
    <source>
        <dbReference type="Proteomes" id="UP000727993"/>
    </source>
</evidence>
<comment type="cofactor">
    <cofactor evidence="10">
        <name>Zn(2+)</name>
        <dbReference type="ChEBI" id="CHEBI:29105"/>
    </cofactor>
    <text evidence="10">Binds 1 zinc ion per subunit.</text>
</comment>
<dbReference type="AlphaFoldDB" id="A0A936NA91"/>
<dbReference type="GO" id="GO:0005737">
    <property type="term" value="C:cytoplasm"/>
    <property type="evidence" value="ECO:0007669"/>
    <property type="project" value="UniProtKB-SubCell"/>
</dbReference>
<evidence type="ECO:0000256" key="4">
    <source>
        <dbReference type="ARBA" id="ARBA00022730"/>
    </source>
</evidence>
<dbReference type="PROSITE" id="PS51721">
    <property type="entry name" value="G_CP"/>
    <property type="match status" value="1"/>
</dbReference>
<feature type="binding site" evidence="10">
    <location>
        <position position="287"/>
    </location>
    <ligand>
        <name>Zn(2+)</name>
        <dbReference type="ChEBI" id="CHEBI:29105"/>
    </ligand>
</feature>
<gene>
    <name evidence="10 14" type="primary">rsgA</name>
    <name evidence="14" type="ORF">IPN02_05300</name>
</gene>
<feature type="binding site" evidence="10">
    <location>
        <position position="285"/>
    </location>
    <ligand>
        <name>Zn(2+)</name>
        <dbReference type="ChEBI" id="CHEBI:29105"/>
    </ligand>
</feature>
<protein>
    <recommendedName>
        <fullName evidence="10">Small ribosomal subunit biogenesis GTPase RsgA</fullName>
        <ecNumber evidence="10">3.6.1.-</ecNumber>
    </recommendedName>
</protein>
<keyword evidence="5 10" id="KW-0547">Nucleotide-binding</keyword>
<feature type="binding site" evidence="10">
    <location>
        <position position="280"/>
    </location>
    <ligand>
        <name>Zn(2+)</name>
        <dbReference type="ChEBI" id="CHEBI:29105"/>
    </ligand>
</feature>
<evidence type="ECO:0000256" key="8">
    <source>
        <dbReference type="ARBA" id="ARBA00022884"/>
    </source>
</evidence>
<keyword evidence="3 10" id="KW-0479">Metal-binding</keyword>
<feature type="binding site" evidence="10">
    <location>
        <position position="293"/>
    </location>
    <ligand>
        <name>Zn(2+)</name>
        <dbReference type="ChEBI" id="CHEBI:29105"/>
    </ligand>
</feature>